<evidence type="ECO:0000256" key="6">
    <source>
        <dbReference type="SAM" id="SignalP"/>
    </source>
</evidence>
<dbReference type="EMBL" id="CALNXI010001938">
    <property type="protein sequence ID" value="CAH3180038.1"/>
    <property type="molecule type" value="Genomic_DNA"/>
</dbReference>
<keyword evidence="6" id="KW-0732">Signal</keyword>
<dbReference type="Proteomes" id="UP001159427">
    <property type="component" value="Unassembled WGS sequence"/>
</dbReference>
<evidence type="ECO:0000256" key="3">
    <source>
        <dbReference type="ARBA" id="ARBA00022801"/>
    </source>
</evidence>
<proteinExistence type="inferred from homology"/>
<accession>A0ABN8RM87</accession>
<evidence type="ECO:0000313" key="8">
    <source>
        <dbReference type="Proteomes" id="UP001159427"/>
    </source>
</evidence>
<dbReference type="PANTHER" id="PTHR10912:SF7">
    <property type="entry name" value="ADP-RIBOSYL CYCLASE_CYCLIC ADP-RIBOSE HYDROLASE"/>
    <property type="match status" value="1"/>
</dbReference>
<reference evidence="7 8" key="1">
    <citation type="submission" date="2022-05" db="EMBL/GenBank/DDBJ databases">
        <authorList>
            <consortium name="Genoscope - CEA"/>
            <person name="William W."/>
        </authorList>
    </citation>
    <scope>NUCLEOTIDE SEQUENCE [LARGE SCALE GENOMIC DNA]</scope>
</reference>
<evidence type="ECO:0000256" key="4">
    <source>
        <dbReference type="ARBA" id="ARBA00023027"/>
    </source>
</evidence>
<dbReference type="CDD" id="cd04759">
    <property type="entry name" value="Rib_hydrolase"/>
    <property type="match status" value="1"/>
</dbReference>
<keyword evidence="3" id="KW-0378">Hydrolase</keyword>
<gene>
    <name evidence="7" type="ORF">PEVE_00012692</name>
</gene>
<dbReference type="SUPFAM" id="SSF52309">
    <property type="entry name" value="N-(deoxy)ribosyltransferase-like"/>
    <property type="match status" value="1"/>
</dbReference>
<comment type="caution">
    <text evidence="7">The sequence shown here is derived from an EMBL/GenBank/DDBJ whole genome shotgun (WGS) entry which is preliminary data.</text>
</comment>
<evidence type="ECO:0000313" key="7">
    <source>
        <dbReference type="EMBL" id="CAH3180038.1"/>
    </source>
</evidence>
<keyword evidence="4" id="KW-0520">NAD</keyword>
<evidence type="ECO:0000256" key="2">
    <source>
        <dbReference type="ARBA" id="ARBA00022679"/>
    </source>
</evidence>
<keyword evidence="5" id="KW-1015">Disulfide bond</keyword>
<dbReference type="Pfam" id="PF02267">
    <property type="entry name" value="Rib_hydrolayse"/>
    <property type="match status" value="1"/>
</dbReference>
<protein>
    <recommendedName>
        <fullName evidence="9">ADP-ribosyl cyclase/cyclic ADP-ribose hydrolase</fullName>
    </recommendedName>
</protein>
<comment type="similarity">
    <text evidence="1">Belongs to the ADP-ribosyl cyclase family.</text>
</comment>
<dbReference type="PANTHER" id="PTHR10912">
    <property type="entry name" value="ADP-RIBOSYL CYCLASE"/>
    <property type="match status" value="1"/>
</dbReference>
<keyword evidence="8" id="KW-1185">Reference proteome</keyword>
<name>A0ABN8RM87_9CNID</name>
<keyword evidence="2" id="KW-0808">Transferase</keyword>
<evidence type="ECO:0000256" key="1">
    <source>
        <dbReference type="ARBA" id="ARBA00005406"/>
    </source>
</evidence>
<feature type="chain" id="PRO_5045592619" description="ADP-ribosyl cyclase/cyclic ADP-ribose hydrolase" evidence="6">
    <location>
        <begin position="22"/>
        <end position="294"/>
    </location>
</feature>
<evidence type="ECO:0008006" key="9">
    <source>
        <dbReference type="Google" id="ProtNLM"/>
    </source>
</evidence>
<dbReference type="Gene3D" id="3.40.50.720">
    <property type="entry name" value="NAD(P)-binding Rossmann-like Domain"/>
    <property type="match status" value="1"/>
</dbReference>
<feature type="signal peptide" evidence="6">
    <location>
        <begin position="1"/>
        <end position="21"/>
    </location>
</feature>
<dbReference type="InterPro" id="IPR003193">
    <property type="entry name" value="ADP-ribosyl_cyclase"/>
</dbReference>
<organism evidence="7 8">
    <name type="scientific">Porites evermanni</name>
    <dbReference type="NCBI Taxonomy" id="104178"/>
    <lineage>
        <taxon>Eukaryota</taxon>
        <taxon>Metazoa</taxon>
        <taxon>Cnidaria</taxon>
        <taxon>Anthozoa</taxon>
        <taxon>Hexacorallia</taxon>
        <taxon>Scleractinia</taxon>
        <taxon>Fungiina</taxon>
        <taxon>Poritidae</taxon>
        <taxon>Porites</taxon>
    </lineage>
</organism>
<sequence length="294" mass="33089">MSFLFVAGSLFLFTTIELSVAGEGSTPKIKEIVLGRCYEYQLNTIGPEADNWKDCNEIWEAFHQAFAYKNPCTLAFDDYQPFFDATGMQELTKSLFWSGTYKVAHVYSDSGDRYTTLEDTLAGYLVNGLTWCGNENLSPSDSDGIDYDSCPDWSECDYTTPFWGLASTTFARHARGIARVMLNGSRVDSNGKPVPYREDSFFAKYELPNLQVDKVYELRFVVVHTNGPTRLRKGCYTASIRMLKKHARNRGLKVTCNDDPNMGFAPSGGYGLLSHKTWVIVGAHNLWAPGLYRE</sequence>
<evidence type="ECO:0000256" key="5">
    <source>
        <dbReference type="ARBA" id="ARBA00023157"/>
    </source>
</evidence>
<dbReference type="Gene3D" id="1.20.82.10">
    <property type="entry name" value="ADP Ribosyl Cyclase, Chain A, domain 1"/>
    <property type="match status" value="1"/>
</dbReference>